<dbReference type="EC" id="2.7.1.148" evidence="1"/>
<gene>
    <name evidence="1" type="ORF">NKI81_00455</name>
</gene>
<comment type="caution">
    <text evidence="1">The sequence shown here is derived from an EMBL/GenBank/DDBJ whole genome shotgun (WGS) entry which is preliminary data.</text>
</comment>
<protein>
    <submittedName>
        <fullName evidence="1">4-(Cytidine 5'-diphospho)-2-C-methyl-D-erythritol kinase</fullName>
        <ecNumber evidence="1">2.7.1.148</ecNumber>
    </submittedName>
</protein>
<reference evidence="1 2" key="1">
    <citation type="journal article" date="2024" name="Proc. Natl. Acad. Sci. U.S.A.">
        <title>The evolutionary genomics of adaptation to stress in wild rhizobium bacteria.</title>
        <authorList>
            <person name="Kehlet-Delgado H."/>
            <person name="Montoya A.P."/>
            <person name="Jensen K.T."/>
            <person name="Wendlandt C.E."/>
            <person name="Dexheimer C."/>
            <person name="Roberts M."/>
            <person name="Torres Martinez L."/>
            <person name="Friesen M.L."/>
            <person name="Griffitts J.S."/>
            <person name="Porter S.S."/>
        </authorList>
    </citation>
    <scope>NUCLEOTIDE SEQUENCE [LARGE SCALE GENOMIC DNA]</scope>
    <source>
        <strain evidence="1 2">M0468</strain>
    </source>
</reference>
<organism evidence="1 2">
    <name type="scientific">Mesorhizobium australicum</name>
    <dbReference type="NCBI Taxonomy" id="536018"/>
    <lineage>
        <taxon>Bacteria</taxon>
        <taxon>Pseudomonadati</taxon>
        <taxon>Pseudomonadota</taxon>
        <taxon>Alphaproteobacteria</taxon>
        <taxon>Hyphomicrobiales</taxon>
        <taxon>Phyllobacteriaceae</taxon>
        <taxon>Mesorhizobium</taxon>
    </lineage>
</organism>
<keyword evidence="1" id="KW-0418">Kinase</keyword>
<evidence type="ECO:0000313" key="2">
    <source>
        <dbReference type="Proteomes" id="UP001480082"/>
    </source>
</evidence>
<dbReference type="EMBL" id="JAMYRI010000001">
    <property type="protein sequence ID" value="MER9282435.1"/>
    <property type="molecule type" value="Genomic_DNA"/>
</dbReference>
<keyword evidence="1" id="KW-0808">Transferase</keyword>
<keyword evidence="2" id="KW-1185">Reference proteome</keyword>
<evidence type="ECO:0000313" key="1">
    <source>
        <dbReference type="EMBL" id="MER9282435.1"/>
    </source>
</evidence>
<proteinExistence type="predicted"/>
<name>A0ACC6SRT1_9HYPH</name>
<sequence length="307" mass="32386">MLLAIETAESGQRVRTWAAPAKINLALHVTGRRADGYHLIDSLAVFTRFGDRIEIAPADADEFSVSGRFAADVPLDGGNLVLKARDALRQAAGVRSTPPVCIRLEKNLPVASGVGGGSSDAAAVLRGLTESWGLELDSVELARIGLSLGADVPMCLAAKPLIARGIGEELSIVPDFSALGLVLVNPGVPVSTSEIFAALSHRDSEPLPPLPRSIDFHSLRNWLEITRNDLEQPALAMQPAIGRALSWLDKAGSGCSRMSGSGATCFGLFETGNVAKRAAAEIRSRQPDWFVAATRSMASEAGRDGQN</sequence>
<dbReference type="Proteomes" id="UP001480082">
    <property type="component" value="Unassembled WGS sequence"/>
</dbReference>
<accession>A0ACC6SRT1</accession>